<accession>A0ABS9VZA1</accession>
<dbReference type="Pfam" id="PF25967">
    <property type="entry name" value="RND-MFP_C"/>
    <property type="match status" value="1"/>
</dbReference>
<evidence type="ECO:0000259" key="7">
    <source>
        <dbReference type="Pfam" id="PF25917"/>
    </source>
</evidence>
<dbReference type="Proteomes" id="UP001201985">
    <property type="component" value="Unassembled WGS sequence"/>
</dbReference>
<keyword evidence="3" id="KW-0813">Transport</keyword>
<keyword evidence="5" id="KW-0472">Membrane</keyword>
<dbReference type="NCBIfam" id="TIGR01730">
    <property type="entry name" value="RND_mfp"/>
    <property type="match status" value="1"/>
</dbReference>
<dbReference type="Gene3D" id="2.40.420.20">
    <property type="match status" value="1"/>
</dbReference>
<dbReference type="Gene3D" id="2.40.50.100">
    <property type="match status" value="1"/>
</dbReference>
<dbReference type="EMBL" id="JALBUU010000004">
    <property type="protein sequence ID" value="MCI0752331.1"/>
    <property type="molecule type" value="Genomic_DNA"/>
</dbReference>
<evidence type="ECO:0000259" key="9">
    <source>
        <dbReference type="Pfam" id="PF25967"/>
    </source>
</evidence>
<dbReference type="Gene3D" id="1.10.287.470">
    <property type="entry name" value="Helix hairpin bin"/>
    <property type="match status" value="1"/>
</dbReference>
<keyword evidence="11" id="KW-1185">Reference proteome</keyword>
<proteinExistence type="inferred from homology"/>
<dbReference type="InterPro" id="IPR006143">
    <property type="entry name" value="RND_pump_MFP"/>
</dbReference>
<feature type="domain" description="Multidrug resistance protein MdtA-like barrel-sandwich hybrid" evidence="7">
    <location>
        <begin position="100"/>
        <end position="226"/>
    </location>
</feature>
<comment type="subcellular location">
    <subcellularLocation>
        <location evidence="1">Cell envelope</location>
    </subcellularLocation>
</comment>
<evidence type="ECO:0000256" key="1">
    <source>
        <dbReference type="ARBA" id="ARBA00004196"/>
    </source>
</evidence>
<evidence type="ECO:0000313" key="11">
    <source>
        <dbReference type="Proteomes" id="UP001201985"/>
    </source>
</evidence>
<organism evidence="10 11">
    <name type="scientific">Teichococcus vastitatis</name>
    <dbReference type="NCBI Taxonomy" id="2307076"/>
    <lineage>
        <taxon>Bacteria</taxon>
        <taxon>Pseudomonadati</taxon>
        <taxon>Pseudomonadota</taxon>
        <taxon>Alphaproteobacteria</taxon>
        <taxon>Acetobacterales</taxon>
        <taxon>Roseomonadaceae</taxon>
        <taxon>Roseomonas</taxon>
    </lineage>
</organism>
<feature type="domain" description="Multidrug resistance protein MdtA-like C-terminal permuted SH3" evidence="9">
    <location>
        <begin position="310"/>
        <end position="369"/>
    </location>
</feature>
<feature type="coiled-coil region" evidence="4">
    <location>
        <begin position="136"/>
        <end position="194"/>
    </location>
</feature>
<keyword evidence="5" id="KW-0812">Transmembrane</keyword>
<dbReference type="InterPro" id="IPR058625">
    <property type="entry name" value="MdtA-like_BSH"/>
</dbReference>
<dbReference type="PANTHER" id="PTHR30469:SF15">
    <property type="entry name" value="HLYD FAMILY OF SECRETION PROTEINS"/>
    <property type="match status" value="1"/>
</dbReference>
<comment type="caution">
    <text evidence="10">The sequence shown here is derived from an EMBL/GenBank/DDBJ whole genome shotgun (WGS) entry which is preliminary data.</text>
</comment>
<evidence type="ECO:0000256" key="2">
    <source>
        <dbReference type="ARBA" id="ARBA00009477"/>
    </source>
</evidence>
<dbReference type="Gene3D" id="2.40.30.170">
    <property type="match status" value="1"/>
</dbReference>
<dbReference type="InterPro" id="IPR058627">
    <property type="entry name" value="MdtA-like_C"/>
</dbReference>
<keyword evidence="4" id="KW-0175">Coiled coil</keyword>
<dbReference type="InterPro" id="IPR058624">
    <property type="entry name" value="MdtA-like_HH"/>
</dbReference>
<evidence type="ECO:0000256" key="4">
    <source>
        <dbReference type="SAM" id="Coils"/>
    </source>
</evidence>
<evidence type="ECO:0000313" key="10">
    <source>
        <dbReference type="EMBL" id="MCI0752331.1"/>
    </source>
</evidence>
<evidence type="ECO:0000259" key="8">
    <source>
        <dbReference type="Pfam" id="PF25954"/>
    </source>
</evidence>
<evidence type="ECO:0000259" key="6">
    <source>
        <dbReference type="Pfam" id="PF25876"/>
    </source>
</evidence>
<protein>
    <submittedName>
        <fullName evidence="10">Efflux RND transporter periplasmic adaptor subunit</fullName>
    </submittedName>
</protein>
<name>A0ABS9VZA1_9PROT</name>
<dbReference type="RefSeq" id="WP_241792429.1">
    <property type="nucleotide sequence ID" value="NZ_JALBUU010000004.1"/>
</dbReference>
<keyword evidence="5" id="KW-1133">Transmembrane helix</keyword>
<dbReference type="SUPFAM" id="SSF111369">
    <property type="entry name" value="HlyD-like secretion proteins"/>
    <property type="match status" value="1"/>
</dbReference>
<evidence type="ECO:0000256" key="3">
    <source>
        <dbReference type="ARBA" id="ARBA00022448"/>
    </source>
</evidence>
<gene>
    <name evidence="10" type="ORF">MON41_00960</name>
</gene>
<feature type="domain" description="Multidrug resistance protein MdtA-like alpha-helical hairpin" evidence="6">
    <location>
        <begin position="129"/>
        <end position="197"/>
    </location>
</feature>
<feature type="transmembrane region" description="Helical" evidence="5">
    <location>
        <begin position="21"/>
        <end position="42"/>
    </location>
</feature>
<dbReference type="Pfam" id="PF25954">
    <property type="entry name" value="Beta-barrel_RND_2"/>
    <property type="match status" value="1"/>
</dbReference>
<dbReference type="Pfam" id="PF25876">
    <property type="entry name" value="HH_MFP_RND"/>
    <property type="match status" value="1"/>
</dbReference>
<sequence length="384" mass="40367">MPDQMTDPALLTAPARTRRRRWPWLAGALAIGLGVLGGAAWWHGDAAPPLAPAAAEAPPSLTVTLAPVQRRVLAREVIGDGSVVAWQELVIGAETGGLRVLSVPVEEGEPVRQGQLLVALDDALPAAQMAQSRAALAEAEAALSIARLDLRRASELSRTGNVAREILDQRQSAVQQAEARLLAAQARQGEAEVRMAQTRILAPFDGVVARRSVLPGAVVQPGQEMARLIRDNRLELDARVPELDLAALRPGQAVRVLHGDREIAASIRAVAPVVAGETRLGIVHVALPAGSGLRPGMFARAEIRPETAPALVVPQEAVVFRAGQAVAFVLPEGGDRVMRREVATGARQEGLVAVTSGLAEGERVVASGAGFLSDGDRVRVTAPR</sequence>
<dbReference type="InterPro" id="IPR058792">
    <property type="entry name" value="Beta-barrel_RND_2"/>
</dbReference>
<dbReference type="Pfam" id="PF25917">
    <property type="entry name" value="BSH_RND"/>
    <property type="match status" value="1"/>
</dbReference>
<feature type="domain" description="CusB-like beta-barrel" evidence="8">
    <location>
        <begin position="236"/>
        <end position="306"/>
    </location>
</feature>
<dbReference type="PANTHER" id="PTHR30469">
    <property type="entry name" value="MULTIDRUG RESISTANCE PROTEIN MDTA"/>
    <property type="match status" value="1"/>
</dbReference>
<evidence type="ECO:0000256" key="5">
    <source>
        <dbReference type="SAM" id="Phobius"/>
    </source>
</evidence>
<comment type="similarity">
    <text evidence="2">Belongs to the membrane fusion protein (MFP) (TC 8.A.1) family.</text>
</comment>
<reference evidence="10 11" key="1">
    <citation type="submission" date="2022-03" db="EMBL/GenBank/DDBJ databases">
        <title>Complete genome analysis of Roseomonas KG 17.1 : a prolific producer of plant growth promoters.</title>
        <authorList>
            <person name="Saadouli I."/>
            <person name="Najjari A."/>
            <person name="Mosbah A."/>
            <person name="Ouzari H.I."/>
        </authorList>
    </citation>
    <scope>NUCLEOTIDE SEQUENCE [LARGE SCALE GENOMIC DNA]</scope>
    <source>
        <strain evidence="10 11">KG17-1</strain>
    </source>
</reference>